<dbReference type="NCBIfam" id="TIGR02218">
    <property type="entry name" value="phg_TIGR02218"/>
    <property type="match status" value="1"/>
</dbReference>
<evidence type="ECO:0000313" key="3">
    <source>
        <dbReference type="Proteomes" id="UP000531231"/>
    </source>
</evidence>
<reference evidence="2 3" key="1">
    <citation type="submission" date="2020-08" db="EMBL/GenBank/DDBJ databases">
        <title>Genomic Encyclopedia of Type Strains, Phase IV (KMG-IV): sequencing the most valuable type-strain genomes for metagenomic binning, comparative biology and taxonomic classification.</title>
        <authorList>
            <person name="Goeker M."/>
        </authorList>
    </citation>
    <scope>NUCLEOTIDE SEQUENCE [LARGE SCALE GENOMIC DNA]</scope>
    <source>
        <strain evidence="2 3">DSM 25620</strain>
    </source>
</reference>
<comment type="caution">
    <text evidence="2">The sequence shown here is derived from an EMBL/GenBank/DDBJ whole genome shotgun (WGS) entry which is preliminary data.</text>
</comment>
<dbReference type="EMBL" id="JACHIL010000001">
    <property type="protein sequence ID" value="MBB5089520.1"/>
    <property type="molecule type" value="Genomic_DNA"/>
</dbReference>
<accession>A0A7W8ELJ9</accession>
<dbReference type="Pfam" id="PF09356">
    <property type="entry name" value="Phage_BR0599"/>
    <property type="match status" value="1"/>
</dbReference>
<organism evidence="2 3">
    <name type="scientific">Pseudochrobactrum saccharolyticum</name>
    <dbReference type="NCBI Taxonomy" id="354352"/>
    <lineage>
        <taxon>Bacteria</taxon>
        <taxon>Pseudomonadati</taxon>
        <taxon>Pseudomonadota</taxon>
        <taxon>Alphaproteobacteria</taxon>
        <taxon>Hyphomicrobiales</taxon>
        <taxon>Brucellaceae</taxon>
        <taxon>Pseudochrobactrum</taxon>
    </lineage>
</organism>
<dbReference type="Pfam" id="PF09931">
    <property type="entry name" value="Phage_phiJL001_Gp84_N"/>
    <property type="match status" value="1"/>
</dbReference>
<dbReference type="InterPro" id="IPR011928">
    <property type="entry name" value="Phage_phiJL001_Gp84"/>
</dbReference>
<name>A0A7W8ELJ9_9HYPH</name>
<dbReference type="Proteomes" id="UP000531231">
    <property type="component" value="Unassembled WGS sequence"/>
</dbReference>
<dbReference type="RefSeq" id="WP_151158145.1">
    <property type="nucleotide sequence ID" value="NZ_JACHIL010000001.1"/>
</dbReference>
<feature type="domain" description="Bacteriophage phiJL001 Gp84 C-terminal" evidence="1">
    <location>
        <begin position="195"/>
        <end position="276"/>
    </location>
</feature>
<dbReference type="AlphaFoldDB" id="A0A7W8ELJ9"/>
<proteinExistence type="predicted"/>
<gene>
    <name evidence="2" type="ORF">HNQ68_000032</name>
</gene>
<evidence type="ECO:0000313" key="2">
    <source>
        <dbReference type="EMBL" id="MBB5089520.1"/>
    </source>
</evidence>
<evidence type="ECO:0000259" key="1">
    <source>
        <dbReference type="Pfam" id="PF09356"/>
    </source>
</evidence>
<dbReference type="InterPro" id="IPR018964">
    <property type="entry name" value="Phage_phiJL001_Gp84_C"/>
</dbReference>
<sequence length="295" mass="31871">MLTLDPALESHLQGDVTTHCFAWVLRRKDGEVFGFCDHDRTLSVHGIKCFPQSGMNGSEAGSQLGLAVDSSEIEGALTSDALTDADIECGLYDGATVETYLVNWAQPEQAVLLRSSVIGKITRSGMNFTAELKSSAALLDRVFGRRAKRGCDAEFADKRCGINPADPRYAGEGAVELVSGQDLVVVNLSGFTSHWFERGSLHWLSGQNQGSVNNIVSHLKQGDAASLILQELPVYDVQIGDRFRVLAGCDKSFQQCRDRFANHENFRGFPHIPGNDAAYGFAGGEGNFDGGVLVP</sequence>
<keyword evidence="3" id="KW-1185">Reference proteome</keyword>
<protein>
    <submittedName>
        <fullName evidence="2">Putative phage protein (TIGR02218 family)</fullName>
    </submittedName>
</protein>